<evidence type="ECO:0000259" key="5">
    <source>
        <dbReference type="Pfam" id="PF00465"/>
    </source>
</evidence>
<comment type="caution">
    <text evidence="7">The sequence shown here is derived from an EMBL/GenBank/DDBJ whole genome shotgun (WGS) entry which is preliminary data.</text>
</comment>
<dbReference type="InterPro" id="IPR056798">
    <property type="entry name" value="ADH_Fe_C"/>
</dbReference>
<protein>
    <submittedName>
        <fullName evidence="7">Alcohol dehydrogenase</fullName>
    </submittedName>
</protein>
<dbReference type="GO" id="GO:0004022">
    <property type="term" value="F:alcohol dehydrogenase (NAD+) activity"/>
    <property type="evidence" value="ECO:0007669"/>
    <property type="project" value="UniProtKB-EC"/>
</dbReference>
<evidence type="ECO:0000256" key="4">
    <source>
        <dbReference type="ARBA" id="ARBA00049243"/>
    </source>
</evidence>
<comment type="catalytic activity">
    <reaction evidence="4">
        <text>a primary alcohol + NAD(+) = an aldehyde + NADH + H(+)</text>
        <dbReference type="Rhea" id="RHEA:10736"/>
        <dbReference type="ChEBI" id="CHEBI:15378"/>
        <dbReference type="ChEBI" id="CHEBI:15734"/>
        <dbReference type="ChEBI" id="CHEBI:17478"/>
        <dbReference type="ChEBI" id="CHEBI:57540"/>
        <dbReference type="ChEBI" id="CHEBI:57945"/>
        <dbReference type="EC" id="1.1.1.1"/>
    </reaction>
</comment>
<proteinExistence type="inferred from homology"/>
<dbReference type="InterPro" id="IPR001670">
    <property type="entry name" value="ADH_Fe/GldA"/>
</dbReference>
<dbReference type="Gene3D" id="3.40.50.1970">
    <property type="match status" value="1"/>
</dbReference>
<dbReference type="Proteomes" id="UP000009881">
    <property type="component" value="Unassembled WGS sequence"/>
</dbReference>
<dbReference type="CDD" id="cd08194">
    <property type="entry name" value="Fe-ADH-like"/>
    <property type="match status" value="1"/>
</dbReference>
<keyword evidence="8" id="KW-1185">Reference proteome</keyword>
<comment type="similarity">
    <text evidence="2">Belongs to the iron-containing alcohol dehydrogenase family.</text>
</comment>
<dbReference type="PANTHER" id="PTHR11496:SF102">
    <property type="entry name" value="ALCOHOL DEHYDROGENASE 4"/>
    <property type="match status" value="1"/>
</dbReference>
<dbReference type="EMBL" id="ANHY01000009">
    <property type="protein sequence ID" value="EKV30154.1"/>
    <property type="molecule type" value="Genomic_DNA"/>
</dbReference>
<feature type="domain" description="Fe-containing alcohol dehydrogenase-like C-terminal" evidence="6">
    <location>
        <begin position="188"/>
        <end position="384"/>
    </location>
</feature>
<evidence type="ECO:0000256" key="3">
    <source>
        <dbReference type="ARBA" id="ARBA00023002"/>
    </source>
</evidence>
<dbReference type="PATRIC" id="fig|1238182.3.peg.2218"/>
<organism evidence="7 8">
    <name type="scientific">Caenispirillum salinarum AK4</name>
    <dbReference type="NCBI Taxonomy" id="1238182"/>
    <lineage>
        <taxon>Bacteria</taxon>
        <taxon>Pseudomonadati</taxon>
        <taxon>Pseudomonadota</taxon>
        <taxon>Alphaproteobacteria</taxon>
        <taxon>Rhodospirillales</taxon>
        <taxon>Novispirillaceae</taxon>
        <taxon>Caenispirillum</taxon>
    </lineage>
</organism>
<dbReference type="FunFam" id="3.40.50.1970:FF:000003">
    <property type="entry name" value="Alcohol dehydrogenase, iron-containing"/>
    <property type="match status" value="1"/>
</dbReference>
<feature type="domain" description="Alcohol dehydrogenase iron-type/glycerol dehydrogenase GldA" evidence="5">
    <location>
        <begin position="8"/>
        <end position="176"/>
    </location>
</feature>
<dbReference type="Pfam" id="PF25137">
    <property type="entry name" value="ADH_Fe_C"/>
    <property type="match status" value="1"/>
</dbReference>
<dbReference type="OrthoDB" id="9815791at2"/>
<reference evidence="7 8" key="1">
    <citation type="journal article" date="2013" name="Genome Announc.">
        <title>Draft Genome Sequence of an Alphaproteobacterium, Caenispirillum salinarum AK4(T), Isolated from a Solar Saltern.</title>
        <authorList>
            <person name="Khatri I."/>
            <person name="Singh A."/>
            <person name="Korpole S."/>
            <person name="Pinnaka A.K."/>
            <person name="Subramanian S."/>
        </authorList>
    </citation>
    <scope>NUCLEOTIDE SEQUENCE [LARGE SCALE GENOMIC DNA]</scope>
    <source>
        <strain evidence="7 8">AK4</strain>
    </source>
</reference>
<dbReference type="eggNOG" id="COG1454">
    <property type="taxonomic scope" value="Bacteria"/>
</dbReference>
<evidence type="ECO:0000256" key="2">
    <source>
        <dbReference type="ARBA" id="ARBA00007358"/>
    </source>
</evidence>
<sequence length="385" mass="40459">MTNLLTCPRFMLVGGGTAGRIAEVLGRMRVDRPLLVTDAALAETPMFNAALQTLRDSGRCVQVFADTVSTPTDGVVAKGLEMLKAGDFDGIVAFGGGSVMDTAKAMNVLYCGGGSLRDHALPDHLADMRVLPLLCVPTTAGTGSEASRFCAVTEEASGEHLLLSGLACVPEGAVVDYELTLDLPRRQTIDAGLNALTHALEAYVSRSASTLSDALALSALRLIGRALPKVVREPRDAKAREDMMLGAMEAGMAFSDVSSGLTDGMSRAMSLFFRVPQGIGSAMLLPAVASFGLAMAPERYALAARAMGIATEDDEDDMAGAKLVGFLRRLCAELEVPSPRAFGIDEEEYMDALGRMANAALAPVPGAPAVASAEQVEHLYRQAYK</sequence>
<dbReference type="Gene3D" id="1.20.1090.10">
    <property type="entry name" value="Dehydroquinate synthase-like - alpha domain"/>
    <property type="match status" value="1"/>
</dbReference>
<dbReference type="GO" id="GO:0046872">
    <property type="term" value="F:metal ion binding"/>
    <property type="evidence" value="ECO:0007669"/>
    <property type="project" value="InterPro"/>
</dbReference>
<evidence type="ECO:0000259" key="6">
    <source>
        <dbReference type="Pfam" id="PF25137"/>
    </source>
</evidence>
<keyword evidence="3" id="KW-0560">Oxidoreductase</keyword>
<dbReference type="PANTHER" id="PTHR11496">
    <property type="entry name" value="ALCOHOL DEHYDROGENASE"/>
    <property type="match status" value="1"/>
</dbReference>
<evidence type="ECO:0000313" key="8">
    <source>
        <dbReference type="Proteomes" id="UP000009881"/>
    </source>
</evidence>
<dbReference type="STRING" id="1238182.C882_4554"/>
<dbReference type="RefSeq" id="WP_009540662.1">
    <property type="nucleotide sequence ID" value="NZ_ANHY01000009.1"/>
</dbReference>
<comment type="cofactor">
    <cofactor evidence="1">
        <name>Fe cation</name>
        <dbReference type="ChEBI" id="CHEBI:24875"/>
    </cofactor>
</comment>
<dbReference type="InterPro" id="IPR039697">
    <property type="entry name" value="Alcohol_dehydrogenase_Fe"/>
</dbReference>
<dbReference type="SUPFAM" id="SSF56796">
    <property type="entry name" value="Dehydroquinate synthase-like"/>
    <property type="match status" value="1"/>
</dbReference>
<dbReference type="AlphaFoldDB" id="K9GZJ0"/>
<accession>K9GZJ0</accession>
<name>K9GZJ0_9PROT</name>
<gene>
    <name evidence="7" type="ORF">C882_4554</name>
</gene>
<evidence type="ECO:0000256" key="1">
    <source>
        <dbReference type="ARBA" id="ARBA00001962"/>
    </source>
</evidence>
<dbReference type="Pfam" id="PF00465">
    <property type="entry name" value="Fe-ADH"/>
    <property type="match status" value="1"/>
</dbReference>
<evidence type="ECO:0000313" key="7">
    <source>
        <dbReference type="EMBL" id="EKV30154.1"/>
    </source>
</evidence>